<name>E5ABE7_LEPMJ</name>
<dbReference type="VEuPathDB" id="FungiDB:LEMA_uP021180.1"/>
<protein>
    <submittedName>
        <fullName evidence="1">Predicted protein</fullName>
    </submittedName>
</protein>
<dbReference type="AlphaFoldDB" id="E5ABE7"/>
<dbReference type="InParanoid" id="E5ABE7"/>
<evidence type="ECO:0000313" key="2">
    <source>
        <dbReference type="Proteomes" id="UP000002668"/>
    </source>
</evidence>
<sequence>MMLLAGCPFEIYSTSGTDGKPSRMLKGAYHWVHLR</sequence>
<accession>E5ABE7</accession>
<dbReference type="EMBL" id="FP929138">
    <property type="protein sequence ID" value="CBY00988.1"/>
    <property type="molecule type" value="Genomic_DNA"/>
</dbReference>
<evidence type="ECO:0000313" key="1">
    <source>
        <dbReference type="EMBL" id="CBY00988.1"/>
    </source>
</evidence>
<reference evidence="2" key="1">
    <citation type="journal article" date="2011" name="Nat. Commun.">
        <title>Effector diversification within compartments of the Leptosphaeria maculans genome affected by Repeat-Induced Point mutations.</title>
        <authorList>
            <person name="Rouxel T."/>
            <person name="Grandaubert J."/>
            <person name="Hane J.K."/>
            <person name="Hoede C."/>
            <person name="van de Wouw A.P."/>
            <person name="Couloux A."/>
            <person name="Dominguez V."/>
            <person name="Anthouard V."/>
            <person name="Bally P."/>
            <person name="Bourras S."/>
            <person name="Cozijnsen A.J."/>
            <person name="Ciuffetti L.M."/>
            <person name="Degrave A."/>
            <person name="Dilmaghani A."/>
            <person name="Duret L."/>
            <person name="Fudal I."/>
            <person name="Goodwin S.B."/>
            <person name="Gout L."/>
            <person name="Glaser N."/>
            <person name="Linglin J."/>
            <person name="Kema G.H.J."/>
            <person name="Lapalu N."/>
            <person name="Lawrence C.B."/>
            <person name="May K."/>
            <person name="Meyer M."/>
            <person name="Ollivier B."/>
            <person name="Poulain J."/>
            <person name="Schoch C.L."/>
            <person name="Simon A."/>
            <person name="Spatafora J.W."/>
            <person name="Stachowiak A."/>
            <person name="Turgeon B.G."/>
            <person name="Tyler B.M."/>
            <person name="Vincent D."/>
            <person name="Weissenbach J."/>
            <person name="Amselem J."/>
            <person name="Quesneville H."/>
            <person name="Oliver R.P."/>
            <person name="Wincker P."/>
            <person name="Balesdent M.-H."/>
            <person name="Howlett B.J."/>
        </authorList>
    </citation>
    <scope>NUCLEOTIDE SEQUENCE [LARGE SCALE GENOMIC DNA]</scope>
    <source>
        <strain evidence="2">JN3 / isolate v23.1.3 / race Av1-4-5-6-7-8</strain>
    </source>
</reference>
<dbReference type="HOGENOM" id="CLU_3368658_0_0_1"/>
<dbReference type="Proteomes" id="UP000002668">
    <property type="component" value="Genome"/>
</dbReference>
<proteinExistence type="predicted"/>
<keyword evidence="2" id="KW-1185">Reference proteome</keyword>
<organism evidence="2">
    <name type="scientific">Leptosphaeria maculans (strain JN3 / isolate v23.1.3 / race Av1-4-5-6-7-8)</name>
    <name type="common">Blackleg fungus</name>
    <name type="synonym">Phoma lingam</name>
    <dbReference type="NCBI Taxonomy" id="985895"/>
    <lineage>
        <taxon>Eukaryota</taxon>
        <taxon>Fungi</taxon>
        <taxon>Dikarya</taxon>
        <taxon>Ascomycota</taxon>
        <taxon>Pezizomycotina</taxon>
        <taxon>Dothideomycetes</taxon>
        <taxon>Pleosporomycetidae</taxon>
        <taxon>Pleosporales</taxon>
        <taxon>Pleosporineae</taxon>
        <taxon>Leptosphaeriaceae</taxon>
        <taxon>Plenodomus</taxon>
        <taxon>Plenodomus lingam/Leptosphaeria maculans species complex</taxon>
    </lineage>
</organism>
<gene>
    <name evidence="1" type="ORF">LEMA_uP021180.1</name>
</gene>